<dbReference type="Gene3D" id="3.30.43.10">
    <property type="entry name" value="Uridine Diphospho-n-acetylenolpyruvylglucosamine Reductase, domain 2"/>
    <property type="match status" value="1"/>
</dbReference>
<dbReference type="InterPro" id="IPR016169">
    <property type="entry name" value="FAD-bd_PCMH_sub2"/>
</dbReference>
<dbReference type="InterPro" id="IPR036318">
    <property type="entry name" value="FAD-bd_PCMH-like_sf"/>
</dbReference>
<evidence type="ECO:0000256" key="14">
    <source>
        <dbReference type="ARBA" id="ARBA00023316"/>
    </source>
</evidence>
<feature type="active site" evidence="16">
    <location>
        <position position="297"/>
    </location>
</feature>
<evidence type="ECO:0000256" key="1">
    <source>
        <dbReference type="ARBA" id="ARBA00001974"/>
    </source>
</evidence>
<keyword evidence="13 16" id="KW-0131">Cell cycle</keyword>
<dbReference type="Pfam" id="PF02873">
    <property type="entry name" value="MurB_C"/>
    <property type="match status" value="1"/>
</dbReference>
<keyword evidence="11 16" id="KW-0573">Peptidoglycan synthesis</keyword>
<keyword evidence="12 16" id="KW-0560">Oxidoreductase</keyword>
<dbReference type="GO" id="GO:0005829">
    <property type="term" value="C:cytosol"/>
    <property type="evidence" value="ECO:0007669"/>
    <property type="project" value="TreeGrafter"/>
</dbReference>
<dbReference type="UniPathway" id="UPA00219"/>
<evidence type="ECO:0000256" key="9">
    <source>
        <dbReference type="ARBA" id="ARBA00022857"/>
    </source>
</evidence>
<keyword evidence="9 16" id="KW-0521">NADP</keyword>
<dbReference type="SUPFAM" id="SSF56194">
    <property type="entry name" value="Uridine diphospho-N-Acetylenolpyruvylglucosamine reductase, MurB, C-terminal domain"/>
    <property type="match status" value="1"/>
</dbReference>
<dbReference type="PROSITE" id="PS51387">
    <property type="entry name" value="FAD_PCMH"/>
    <property type="match status" value="1"/>
</dbReference>
<dbReference type="GO" id="GO:0071949">
    <property type="term" value="F:FAD binding"/>
    <property type="evidence" value="ECO:0007669"/>
    <property type="project" value="InterPro"/>
</dbReference>
<keyword evidence="6 16" id="KW-0132">Cell division</keyword>
<comment type="function">
    <text evidence="2 16">Cell wall formation.</text>
</comment>
<evidence type="ECO:0000256" key="6">
    <source>
        <dbReference type="ARBA" id="ARBA00022618"/>
    </source>
</evidence>
<dbReference type="InterPro" id="IPR011601">
    <property type="entry name" value="MurB_C"/>
</dbReference>
<keyword evidence="7 16" id="KW-0285">Flavoprotein</keyword>
<dbReference type="KEGG" id="vgu:HYG85_14860"/>
<dbReference type="InterPro" id="IPR003170">
    <property type="entry name" value="MurB"/>
</dbReference>
<gene>
    <name evidence="16 18" type="primary">murB</name>
    <name evidence="18" type="ORF">HYG85_14860</name>
</gene>
<organism evidence="18 19">
    <name type="scientific">Vallitalea guaymasensis</name>
    <dbReference type="NCBI Taxonomy" id="1185412"/>
    <lineage>
        <taxon>Bacteria</taxon>
        <taxon>Bacillati</taxon>
        <taxon>Bacillota</taxon>
        <taxon>Clostridia</taxon>
        <taxon>Lachnospirales</taxon>
        <taxon>Vallitaleaceae</taxon>
        <taxon>Vallitalea</taxon>
    </lineage>
</organism>
<evidence type="ECO:0000256" key="7">
    <source>
        <dbReference type="ARBA" id="ARBA00022630"/>
    </source>
</evidence>
<dbReference type="InterPro" id="IPR016167">
    <property type="entry name" value="FAD-bd_PCMH_sub1"/>
</dbReference>
<comment type="pathway">
    <text evidence="4 16">Cell wall biogenesis; peptidoglycan biosynthesis.</text>
</comment>
<dbReference type="GO" id="GO:0051301">
    <property type="term" value="P:cell division"/>
    <property type="evidence" value="ECO:0007669"/>
    <property type="project" value="UniProtKB-KW"/>
</dbReference>
<evidence type="ECO:0000256" key="11">
    <source>
        <dbReference type="ARBA" id="ARBA00022984"/>
    </source>
</evidence>
<dbReference type="EMBL" id="CP058561">
    <property type="protein sequence ID" value="QUH30125.1"/>
    <property type="molecule type" value="Genomic_DNA"/>
</dbReference>
<evidence type="ECO:0000256" key="5">
    <source>
        <dbReference type="ARBA" id="ARBA00022490"/>
    </source>
</evidence>
<dbReference type="GO" id="GO:0008762">
    <property type="term" value="F:UDP-N-acetylmuramate dehydrogenase activity"/>
    <property type="evidence" value="ECO:0007669"/>
    <property type="project" value="UniProtKB-UniRule"/>
</dbReference>
<reference evidence="18 19" key="1">
    <citation type="submission" date="2020-07" db="EMBL/GenBank/DDBJ databases">
        <title>Vallitalea guaymasensis genome.</title>
        <authorList>
            <person name="Postec A."/>
        </authorList>
    </citation>
    <scope>NUCLEOTIDE SEQUENCE [LARGE SCALE GENOMIC DNA]</scope>
    <source>
        <strain evidence="18 19">Ra1766G1</strain>
    </source>
</reference>
<dbReference type="GO" id="GO:0008360">
    <property type="term" value="P:regulation of cell shape"/>
    <property type="evidence" value="ECO:0007669"/>
    <property type="project" value="UniProtKB-KW"/>
</dbReference>
<dbReference type="HAMAP" id="MF_00037">
    <property type="entry name" value="MurB"/>
    <property type="match status" value="1"/>
</dbReference>
<keyword evidence="19" id="KW-1185">Reference proteome</keyword>
<evidence type="ECO:0000256" key="12">
    <source>
        <dbReference type="ARBA" id="ARBA00023002"/>
    </source>
</evidence>
<evidence type="ECO:0000313" key="18">
    <source>
        <dbReference type="EMBL" id="QUH30125.1"/>
    </source>
</evidence>
<evidence type="ECO:0000256" key="16">
    <source>
        <dbReference type="HAMAP-Rule" id="MF_00037"/>
    </source>
</evidence>
<dbReference type="NCBIfam" id="TIGR00179">
    <property type="entry name" value="murB"/>
    <property type="match status" value="1"/>
</dbReference>
<comment type="cofactor">
    <cofactor evidence="1 16">
        <name>FAD</name>
        <dbReference type="ChEBI" id="CHEBI:57692"/>
    </cofactor>
</comment>
<sequence>MEIDRITQELTKEIKRENVIKDENMSRHTTFKVGGKADLFVCPSNVNELSHAIKTCKTFNIPYYVVGNGSNIIVKDNGFRGAIIQIYKNLNNVTIEDDTITADAGILLAKLAKIIANESLEGFEFAAGIPGTLGGAVYMNAGAYGGDMSQVIVSADVIDEKGNIITLSKEELELGYRTSIVQQKDYIVLRAVLKCKKGNKEKIKGLIEELNNKRKEKQPLEYPSAGSTFKRPEGYYAGKLIMDSGLRGHQIGNAQVSEKHCGFIINRGDATANDIINLINHVRNTVRDKYHVNLETEVRIIGE</sequence>
<evidence type="ECO:0000256" key="13">
    <source>
        <dbReference type="ARBA" id="ARBA00023306"/>
    </source>
</evidence>
<dbReference type="InterPro" id="IPR006094">
    <property type="entry name" value="Oxid_FAD_bind_N"/>
</dbReference>
<evidence type="ECO:0000313" key="19">
    <source>
        <dbReference type="Proteomes" id="UP000677305"/>
    </source>
</evidence>
<dbReference type="SUPFAM" id="SSF56176">
    <property type="entry name" value="FAD-binding/transporter-associated domain-like"/>
    <property type="match status" value="1"/>
</dbReference>
<dbReference type="GO" id="GO:0071555">
    <property type="term" value="P:cell wall organization"/>
    <property type="evidence" value="ECO:0007669"/>
    <property type="project" value="UniProtKB-KW"/>
</dbReference>
<evidence type="ECO:0000256" key="3">
    <source>
        <dbReference type="ARBA" id="ARBA00004496"/>
    </source>
</evidence>
<feature type="active site" evidence="16">
    <location>
        <position position="177"/>
    </location>
</feature>
<comment type="subcellular location">
    <subcellularLocation>
        <location evidence="3 16">Cytoplasm</location>
    </subcellularLocation>
</comment>
<name>A0A8J8MCF6_9FIRM</name>
<comment type="catalytic activity">
    <reaction evidence="15 16">
        <text>UDP-N-acetyl-alpha-D-muramate + NADP(+) = UDP-N-acetyl-3-O-(1-carboxyvinyl)-alpha-D-glucosamine + NADPH + H(+)</text>
        <dbReference type="Rhea" id="RHEA:12248"/>
        <dbReference type="ChEBI" id="CHEBI:15378"/>
        <dbReference type="ChEBI" id="CHEBI:57783"/>
        <dbReference type="ChEBI" id="CHEBI:58349"/>
        <dbReference type="ChEBI" id="CHEBI:68483"/>
        <dbReference type="ChEBI" id="CHEBI:70757"/>
        <dbReference type="EC" id="1.3.1.98"/>
    </reaction>
</comment>
<evidence type="ECO:0000256" key="2">
    <source>
        <dbReference type="ARBA" id="ARBA00003921"/>
    </source>
</evidence>
<dbReference type="Gene3D" id="3.90.78.10">
    <property type="entry name" value="UDP-N-acetylenolpyruvoylglucosamine reductase, C-terminal domain"/>
    <property type="match status" value="1"/>
</dbReference>
<evidence type="ECO:0000256" key="10">
    <source>
        <dbReference type="ARBA" id="ARBA00022960"/>
    </source>
</evidence>
<keyword evidence="8 16" id="KW-0274">FAD</keyword>
<dbReference type="RefSeq" id="WP_212690340.1">
    <property type="nucleotide sequence ID" value="NZ_CP058561.1"/>
</dbReference>
<protein>
    <recommendedName>
        <fullName evidence="16">UDP-N-acetylenolpyruvoylglucosamine reductase</fullName>
        <ecNumber evidence="16">1.3.1.98</ecNumber>
    </recommendedName>
    <alternativeName>
        <fullName evidence="16">UDP-N-acetylmuramate dehydrogenase</fullName>
    </alternativeName>
</protein>
<dbReference type="InterPro" id="IPR036635">
    <property type="entry name" value="MurB_C_sf"/>
</dbReference>
<dbReference type="NCBIfam" id="NF010480">
    <property type="entry name" value="PRK13905.1"/>
    <property type="match status" value="1"/>
</dbReference>
<dbReference type="Gene3D" id="3.30.465.10">
    <property type="match status" value="1"/>
</dbReference>
<keyword evidence="10 16" id="KW-0133">Cell shape</keyword>
<proteinExistence type="inferred from homology"/>
<dbReference type="AlphaFoldDB" id="A0A8J8MCF6"/>
<evidence type="ECO:0000259" key="17">
    <source>
        <dbReference type="PROSITE" id="PS51387"/>
    </source>
</evidence>
<keyword evidence="5 16" id="KW-0963">Cytoplasm</keyword>
<keyword evidence="14 16" id="KW-0961">Cell wall biogenesis/degradation</keyword>
<dbReference type="InterPro" id="IPR016166">
    <property type="entry name" value="FAD-bd_PCMH"/>
</dbReference>
<evidence type="ECO:0000256" key="8">
    <source>
        <dbReference type="ARBA" id="ARBA00022827"/>
    </source>
</evidence>
<dbReference type="EC" id="1.3.1.98" evidence="16"/>
<dbReference type="PANTHER" id="PTHR21071:SF4">
    <property type="entry name" value="UDP-N-ACETYLENOLPYRUVOYLGLUCOSAMINE REDUCTASE"/>
    <property type="match status" value="1"/>
</dbReference>
<dbReference type="GO" id="GO:0009252">
    <property type="term" value="P:peptidoglycan biosynthetic process"/>
    <property type="evidence" value="ECO:0007669"/>
    <property type="project" value="UniProtKB-UniRule"/>
</dbReference>
<dbReference type="Proteomes" id="UP000677305">
    <property type="component" value="Chromosome"/>
</dbReference>
<dbReference type="Pfam" id="PF01565">
    <property type="entry name" value="FAD_binding_4"/>
    <property type="match status" value="1"/>
</dbReference>
<feature type="active site" description="Proton donor" evidence="16">
    <location>
        <position position="227"/>
    </location>
</feature>
<accession>A0A8J8MCF6</accession>
<evidence type="ECO:0000256" key="15">
    <source>
        <dbReference type="ARBA" id="ARBA00048914"/>
    </source>
</evidence>
<dbReference type="PANTHER" id="PTHR21071">
    <property type="entry name" value="UDP-N-ACETYLENOLPYRUVOYLGLUCOSAMINE REDUCTASE"/>
    <property type="match status" value="1"/>
</dbReference>
<evidence type="ECO:0000256" key="4">
    <source>
        <dbReference type="ARBA" id="ARBA00004752"/>
    </source>
</evidence>
<feature type="domain" description="FAD-binding PCMH-type" evidence="17">
    <location>
        <begin position="33"/>
        <end position="198"/>
    </location>
</feature>
<comment type="similarity">
    <text evidence="16">Belongs to the MurB family.</text>
</comment>